<dbReference type="SUPFAM" id="SSF56801">
    <property type="entry name" value="Acetyl-CoA synthetase-like"/>
    <property type="match status" value="1"/>
</dbReference>
<dbReference type="PATRIC" id="fig|304371.9.peg.1037"/>
<dbReference type="GeneID" id="8682897"/>
<dbReference type="InParanoid" id="D1YXA7"/>
<reference evidence="1 2" key="1">
    <citation type="journal article" date="2007" name="Appl. Environ. Microbiol.">
        <title>Isolation of key methanogens for global methane emission from rice paddy fields: a novel isolate affiliated with the clone cluster rice cluster I.</title>
        <authorList>
            <person name="Sakai S."/>
            <person name="Imachi H."/>
            <person name="Sekiguchi Y."/>
            <person name="Ohashi A."/>
            <person name="Harada H."/>
            <person name="Kamagata Y."/>
        </authorList>
    </citation>
    <scope>NUCLEOTIDE SEQUENCE [LARGE SCALE GENOMIC DNA]</scope>
    <source>
        <strain evidence="2">DSM 17711 / JCM 13418 / NBRC 101707 / SANAE</strain>
    </source>
</reference>
<name>D1YXA7_METPS</name>
<dbReference type="RefSeq" id="WP_012899758.1">
    <property type="nucleotide sequence ID" value="NC_013665.1"/>
</dbReference>
<proteinExistence type="predicted"/>
<dbReference type="PANTHER" id="PTHR43845:SF1">
    <property type="entry name" value="BLR5969 PROTEIN"/>
    <property type="match status" value="1"/>
</dbReference>
<dbReference type="OrthoDB" id="37928at2157"/>
<dbReference type="STRING" id="304371.MCP_1007"/>
<dbReference type="eggNOG" id="arCOG02620">
    <property type="taxonomic scope" value="Archaea"/>
</dbReference>
<organism evidence="1 2">
    <name type="scientific">Methanocella paludicola (strain DSM 17711 / JCM 13418 / NBRC 101707 / SANAE)</name>
    <dbReference type="NCBI Taxonomy" id="304371"/>
    <lineage>
        <taxon>Archaea</taxon>
        <taxon>Methanobacteriati</taxon>
        <taxon>Methanobacteriota</taxon>
        <taxon>Stenosarchaea group</taxon>
        <taxon>Methanomicrobia</taxon>
        <taxon>Methanocellales</taxon>
        <taxon>Methanocellaceae</taxon>
        <taxon>Methanocella</taxon>
    </lineage>
</organism>
<dbReference type="KEGG" id="mpd:MCP_1007"/>
<accession>D1YXA7</accession>
<keyword evidence="2" id="KW-1185">Reference proteome</keyword>
<dbReference type="AlphaFoldDB" id="D1YXA7"/>
<evidence type="ECO:0008006" key="3">
    <source>
        <dbReference type="Google" id="ProtNLM"/>
    </source>
</evidence>
<reference evidence="1 2" key="2">
    <citation type="journal article" date="2008" name="Int. J. Syst. Evol. Microbiol.">
        <title>Methanocella paludicola gen. nov., sp. nov., a methane-producing archaeon, the first isolate of the lineage 'Rice Cluster I', and proposal of the new archaeal order Methanocellales ord. nov.</title>
        <authorList>
            <person name="Sakai S."/>
            <person name="Imachi H."/>
            <person name="Hanada S."/>
            <person name="Ohashi A."/>
            <person name="Harada H."/>
            <person name="Kamagata Y."/>
        </authorList>
    </citation>
    <scope>NUCLEOTIDE SEQUENCE [LARGE SCALE GENOMIC DNA]</scope>
    <source>
        <strain evidence="2">DSM 17711 / JCM 13418 / NBRC 101707 / SANAE</strain>
    </source>
</reference>
<gene>
    <name evidence="1" type="ordered locus">MCP_1007</name>
</gene>
<dbReference type="EMBL" id="AP011532">
    <property type="protein sequence ID" value="BAI61079.1"/>
    <property type="molecule type" value="Genomic_DNA"/>
</dbReference>
<dbReference type="InterPro" id="IPR042099">
    <property type="entry name" value="ANL_N_sf"/>
</dbReference>
<reference evidence="2" key="3">
    <citation type="journal article" date="2011" name="PLoS ONE">
        <title>Genome sequence of a mesophilic hydrogenotrophic methanogen Methanocella paludicola, the first cultivated representative of the order Methanocellales.</title>
        <authorList>
            <person name="Sakai S."/>
            <person name="Takaki Y."/>
            <person name="Shimamura S."/>
            <person name="Sekine M."/>
            <person name="Tajima T."/>
            <person name="Kosugi H."/>
            <person name="Ichikawa N."/>
            <person name="Tasumi E."/>
            <person name="Hiraki A.T."/>
            <person name="Shimizu A."/>
            <person name="Kato Y."/>
            <person name="Nishiko R."/>
            <person name="Mori K."/>
            <person name="Fujita N."/>
            <person name="Imachi H."/>
            <person name="Takai K."/>
        </authorList>
    </citation>
    <scope>NUCLEOTIDE SEQUENCE [LARGE SCALE GENOMIC DNA]</scope>
    <source>
        <strain evidence="2">DSM 17711 / JCM 13418 / NBRC 101707 / SANAE</strain>
    </source>
</reference>
<protein>
    <recommendedName>
        <fullName evidence="3">Phenylacetate--CoA ligase family protein</fullName>
    </recommendedName>
</protein>
<dbReference type="PANTHER" id="PTHR43845">
    <property type="entry name" value="BLR5969 PROTEIN"/>
    <property type="match status" value="1"/>
</dbReference>
<sequence length="424" mass="47253">MAQYWNPDMEKLDRKSMGDLQARKLRAMVRDRMFRYHPFYSRTLRQPGIDPQDIEGIEDLRKLPFTTHEDLVADPESFILAPVERANTVPRMLASRFQYLFYDAVVGNSRIRQIDEYYPVTTFDTAEGVPIYLSKFDMGIFKELCGRAAICAGLTQMDRYQNAYPYGQNVDFWHSHYMALMLRIFAMKTGQAGPREELAAAKRLNPTVIACDPYYLCFIAKAAGKELSKLRIALLSGSTLDGPLRSRLKGLLERSGASPALVDSYSVPESKQSMPCCPGGPGYHTFPDVHVWECVDVKTGEPVGEGERGELVFTSIDGRGTTLLRYRTGDIAEGGIVYGECDSCGRTVPRIMGPIVRRNGDLAGDIMRGMLDIDGVRFASIGRSRDSRLTIHIQGEAEARERASGMAERLCKGKGAIPAFTMGP</sequence>
<evidence type="ECO:0000313" key="2">
    <source>
        <dbReference type="Proteomes" id="UP000001882"/>
    </source>
</evidence>
<evidence type="ECO:0000313" key="1">
    <source>
        <dbReference type="EMBL" id="BAI61079.1"/>
    </source>
</evidence>
<dbReference type="Gene3D" id="3.40.50.12780">
    <property type="entry name" value="N-terminal domain of ligase-like"/>
    <property type="match status" value="1"/>
</dbReference>
<dbReference type="Proteomes" id="UP000001882">
    <property type="component" value="Chromosome"/>
</dbReference>